<sequence length="103" mass="11387">MPPSQDVDAHHPFWRPGTPAAAGLKDHPEMIQAVPGTSMFSETMTMTLTMLDPDLVICGHSSSWAVSREPRRPGAQPWWLRVGPCPAVERTHGLFCEQTQARP</sequence>
<organism evidence="2 3">
    <name type="scientific">Monodon monoceros</name>
    <name type="common">Narwhal</name>
    <name type="synonym">Ceratodon monodon</name>
    <dbReference type="NCBI Taxonomy" id="40151"/>
    <lineage>
        <taxon>Eukaryota</taxon>
        <taxon>Metazoa</taxon>
        <taxon>Chordata</taxon>
        <taxon>Craniata</taxon>
        <taxon>Vertebrata</taxon>
        <taxon>Euteleostomi</taxon>
        <taxon>Mammalia</taxon>
        <taxon>Eutheria</taxon>
        <taxon>Laurasiatheria</taxon>
        <taxon>Artiodactyla</taxon>
        <taxon>Whippomorpha</taxon>
        <taxon>Cetacea</taxon>
        <taxon>Odontoceti</taxon>
        <taxon>Monodontidae</taxon>
        <taxon>Monodon</taxon>
    </lineage>
</organism>
<reference evidence="3" key="1">
    <citation type="journal article" date="2019" name="IScience">
        <title>Narwhal Genome Reveals Long-Term Low Genetic Diversity despite Current Large Abundance Size.</title>
        <authorList>
            <person name="Westbury M.V."/>
            <person name="Petersen B."/>
            <person name="Garde E."/>
            <person name="Heide-Jorgensen M.P."/>
            <person name="Lorenzen E.D."/>
        </authorList>
    </citation>
    <scope>NUCLEOTIDE SEQUENCE [LARGE SCALE GENOMIC DNA]</scope>
</reference>
<protein>
    <submittedName>
        <fullName evidence="2">Uncharacterized protein</fullName>
    </submittedName>
</protein>
<name>A0A4U1EY56_MONMO</name>
<dbReference type="AlphaFoldDB" id="A0A4U1EY56"/>
<dbReference type="Proteomes" id="UP000308365">
    <property type="component" value="Unassembled WGS sequence"/>
</dbReference>
<proteinExistence type="predicted"/>
<evidence type="ECO:0000313" key="3">
    <source>
        <dbReference type="Proteomes" id="UP000308365"/>
    </source>
</evidence>
<dbReference type="EMBL" id="RWIC01000607">
    <property type="protein sequence ID" value="TKC41769.1"/>
    <property type="molecule type" value="Genomic_DNA"/>
</dbReference>
<accession>A0A4U1EY56</accession>
<comment type="caution">
    <text evidence="2">The sequence shown here is derived from an EMBL/GenBank/DDBJ whole genome shotgun (WGS) entry which is preliminary data.</text>
</comment>
<feature type="region of interest" description="Disordered" evidence="1">
    <location>
        <begin position="1"/>
        <end position="27"/>
    </location>
</feature>
<evidence type="ECO:0000256" key="1">
    <source>
        <dbReference type="SAM" id="MobiDB-lite"/>
    </source>
</evidence>
<gene>
    <name evidence="2" type="ORF">EI555_000430</name>
</gene>
<evidence type="ECO:0000313" key="2">
    <source>
        <dbReference type="EMBL" id="TKC41769.1"/>
    </source>
</evidence>